<dbReference type="FunCoup" id="G3QFK2">
    <property type="interactions" value="1146"/>
</dbReference>
<dbReference type="InterPro" id="IPR001737">
    <property type="entry name" value="KsgA/Erm"/>
</dbReference>
<keyword evidence="10" id="KW-0804">Transcription</keyword>
<dbReference type="SMART" id="SM00650">
    <property type="entry name" value="rADc"/>
    <property type="match status" value="1"/>
</dbReference>
<dbReference type="HOGENOM" id="CLU_051778_1_0_1"/>
<evidence type="ECO:0000313" key="17">
    <source>
        <dbReference type="Ensembl" id="ENSGGOP00000001077.3"/>
    </source>
</evidence>
<reference evidence="17" key="4">
    <citation type="submission" date="2025-09" db="UniProtKB">
        <authorList>
            <consortium name="Ensembl"/>
        </authorList>
    </citation>
    <scope>IDENTIFICATION</scope>
</reference>
<comment type="similarity">
    <text evidence="13 14">Belongs to the class I-like SAM-binding methyltransferase superfamily. rRNA adenine N(6)-methyltransferase family.</text>
</comment>
<evidence type="ECO:0000256" key="13">
    <source>
        <dbReference type="PROSITE-ProRule" id="PRU01026"/>
    </source>
</evidence>
<evidence type="ECO:0000256" key="2">
    <source>
        <dbReference type="ARBA" id="ARBA00022552"/>
    </source>
</evidence>
<dbReference type="GO" id="GO:0034246">
    <property type="term" value="F:mitochondrial transcription factor activity"/>
    <property type="evidence" value="ECO:0000318"/>
    <property type="project" value="GO_Central"/>
</dbReference>
<dbReference type="RefSeq" id="XP_018888042.1">
    <property type="nucleotide sequence ID" value="XM_019032497.4"/>
</dbReference>
<evidence type="ECO:0000256" key="6">
    <source>
        <dbReference type="ARBA" id="ARBA00022884"/>
    </source>
</evidence>
<dbReference type="GO" id="GO:0042645">
    <property type="term" value="C:mitochondrial nucleoid"/>
    <property type="evidence" value="ECO:0007669"/>
    <property type="project" value="Ensembl"/>
</dbReference>
<keyword evidence="4 13" id="KW-0808">Transferase</keyword>
<dbReference type="GO" id="GO:0005759">
    <property type="term" value="C:mitochondrial matrix"/>
    <property type="evidence" value="ECO:0000318"/>
    <property type="project" value="GO_Central"/>
</dbReference>
<evidence type="ECO:0000256" key="7">
    <source>
        <dbReference type="ARBA" id="ARBA00022946"/>
    </source>
</evidence>
<dbReference type="GeneTree" id="ENSGT00950000183142"/>
<dbReference type="GO" id="GO:0008988">
    <property type="term" value="F:rRNA (adenine-N6-)-methyltransferase activity"/>
    <property type="evidence" value="ECO:0007669"/>
    <property type="project" value="RHEA"/>
</dbReference>
<dbReference type="Pfam" id="PF00398">
    <property type="entry name" value="RrnaAD"/>
    <property type="match status" value="1"/>
</dbReference>
<comment type="subcellular location">
    <subcellularLocation>
        <location evidence="1">Mitochondrion</location>
    </subcellularLocation>
</comment>
<feature type="domain" description="Ribosomal RNA adenine methylase transferase N-terminal" evidence="16">
    <location>
        <begin position="76"/>
        <end position="278"/>
    </location>
</feature>
<evidence type="ECO:0000313" key="18">
    <source>
        <dbReference type="Proteomes" id="UP000001519"/>
    </source>
</evidence>
<keyword evidence="6 13" id="KW-0694">RNA-binding</keyword>
<keyword evidence="7" id="KW-0809">Transit peptide</keyword>
<dbReference type="FunFam" id="3.40.50.150:FF:000209">
    <property type="entry name" value="rRNA adenine N(6)-methyltransferase"/>
    <property type="match status" value="1"/>
</dbReference>
<keyword evidence="5 13" id="KW-0949">S-adenosyl-L-methionine</keyword>
<evidence type="ECO:0000259" key="16">
    <source>
        <dbReference type="SMART" id="SM00650"/>
    </source>
</evidence>
<feature type="binding site" evidence="13">
    <location>
        <position position="75"/>
    </location>
    <ligand>
        <name>S-adenosyl-L-methionine</name>
        <dbReference type="ChEBI" id="CHEBI:59789"/>
    </ligand>
</feature>
<dbReference type="PANTHER" id="PTHR11727">
    <property type="entry name" value="DIMETHYLADENOSINE TRANSFERASE"/>
    <property type="match status" value="1"/>
</dbReference>
<evidence type="ECO:0000256" key="12">
    <source>
        <dbReference type="ARBA" id="ARBA00062295"/>
    </source>
</evidence>
<dbReference type="InterPro" id="IPR029063">
    <property type="entry name" value="SAM-dependent_MTases_sf"/>
</dbReference>
<dbReference type="Ensembl" id="ENSGGOT00000001101.3">
    <property type="protein sequence ID" value="ENSGGOP00000001077.3"/>
    <property type="gene ID" value="ENSGGOG00000001095.3"/>
</dbReference>
<dbReference type="InParanoid" id="G3QFK2"/>
<feature type="binding site" evidence="13">
    <location>
        <position position="124"/>
    </location>
    <ligand>
        <name>S-adenosyl-L-methionine</name>
        <dbReference type="ChEBI" id="CHEBI:59789"/>
    </ligand>
</feature>
<evidence type="ECO:0000256" key="11">
    <source>
        <dbReference type="ARBA" id="ARBA00052995"/>
    </source>
</evidence>
<dbReference type="PROSITE" id="PS51689">
    <property type="entry name" value="SAM_RNA_A_N6_MT"/>
    <property type="match status" value="1"/>
</dbReference>
<dbReference type="GO" id="GO:0006391">
    <property type="term" value="P:transcription initiation at mitochondrial promoter"/>
    <property type="evidence" value="ECO:0000318"/>
    <property type="project" value="GO_Central"/>
</dbReference>
<comment type="caution">
    <text evidence="13">Lacks conserved residue(s) required for the propagation of feature annotation.</text>
</comment>
<dbReference type="OMA" id="IFEVPWT"/>
<evidence type="ECO:0000256" key="5">
    <source>
        <dbReference type="ARBA" id="ARBA00022691"/>
    </source>
</evidence>
<dbReference type="CTD" id="64216"/>
<dbReference type="GeneID" id="101148843"/>
<gene>
    <name evidence="17" type="primary">TFB2M</name>
</gene>
<feature type="region of interest" description="Disordered" evidence="15">
    <location>
        <begin position="44"/>
        <end position="63"/>
    </location>
</feature>
<dbReference type="GO" id="GO:0031167">
    <property type="term" value="P:rRNA methylation"/>
    <property type="evidence" value="ECO:0000318"/>
    <property type="project" value="GO_Central"/>
</dbReference>
<dbReference type="Gene3D" id="3.40.50.150">
    <property type="entry name" value="Vaccinia Virus protein VP39"/>
    <property type="match status" value="1"/>
</dbReference>
<comment type="subunit">
    <text evidence="12">Homodimer. Component of the mitochondrial transcription initiation complex, composed at least of TFB2M, TFAM and POLRMT. In this complex TFAM recruits POLRMT to the promoter whereas TFB2M induces structural changes in POLRMT to enable promoter opening and trapping of the DNA non-template strand. Interacts with mitochondrial RNA polymerase POLRMT. Interacts with TFAM.</text>
</comment>
<comment type="catalytic activity">
    <reaction evidence="11">
        <text>adenosine in rRNA + S-adenosyl-L-methionine = N(6)-methyladenosine in rRNA + S-adenosyl-L-homocysteine + H(+)</text>
        <dbReference type="Rhea" id="RHEA:58728"/>
        <dbReference type="Rhea" id="RHEA-COMP:15198"/>
        <dbReference type="Rhea" id="RHEA-COMP:15199"/>
        <dbReference type="ChEBI" id="CHEBI:15378"/>
        <dbReference type="ChEBI" id="CHEBI:57856"/>
        <dbReference type="ChEBI" id="CHEBI:59789"/>
        <dbReference type="ChEBI" id="CHEBI:74411"/>
        <dbReference type="ChEBI" id="CHEBI:74449"/>
    </reaction>
</comment>
<evidence type="ECO:0000256" key="1">
    <source>
        <dbReference type="ARBA" id="ARBA00004173"/>
    </source>
</evidence>
<evidence type="ECO:0000256" key="9">
    <source>
        <dbReference type="ARBA" id="ARBA00023128"/>
    </source>
</evidence>
<reference evidence="17" key="3">
    <citation type="submission" date="2025-08" db="UniProtKB">
        <authorList>
            <consortium name="Ensembl"/>
        </authorList>
    </citation>
    <scope>IDENTIFICATION</scope>
</reference>
<keyword evidence="3 13" id="KW-0489">Methyltransferase</keyword>
<reference evidence="18" key="1">
    <citation type="submission" date="2011-05" db="EMBL/GenBank/DDBJ databases">
        <title>Insights into the evolution of the great apes provided by the gorilla genome.</title>
        <authorList>
            <person name="Scally A."/>
        </authorList>
    </citation>
    <scope>NUCLEOTIDE SEQUENCE [LARGE SCALE GENOMIC DNA]</scope>
</reference>
<dbReference type="Proteomes" id="UP000001519">
    <property type="component" value="Chromosome 1"/>
</dbReference>
<keyword evidence="2 14" id="KW-0698">rRNA processing</keyword>
<evidence type="ECO:0000256" key="10">
    <source>
        <dbReference type="ARBA" id="ARBA00023163"/>
    </source>
</evidence>
<dbReference type="OrthoDB" id="9895503at2759"/>
<sequence length="396" mass="45404">MWIPVVGLPRRLRLSALAGAGRFCILGSEAATRKHLPARNHCGLSDSSPQLWPEPDFRNPPRKASKARLDYKRYVTDRRLAETLAQIYLGKPSRPPHLLLECNPGPGILTQALLEAGAKVVALESDKTFIPHLESLGKNLDGRLRVIHCDFFKLDPRSGGVIKPPAMSSRGLFKNLGIEAVPWTADIPLKVVGMFPSRGEKRALWKLAYDLYSCTSIYKFGRIEVNMFIGEKEFQKLMADPGNPDLYHVLSVIWQLACEIKVLHVEPWSSFDIYTRKGLLENPKRRELLDQLQQKLYLIQMTPRQNLFTKNLTPMNYNIFFHLLKHCFGRRSAAVIDHLRSLTPLDARDILMQIGKQEDEKVVNMHPQDFKTLFETIERSKDCAYKWLYDETLEDR</sequence>
<dbReference type="eggNOG" id="KOG0820">
    <property type="taxonomic scope" value="Eukaryota"/>
</dbReference>
<dbReference type="CDD" id="cd02440">
    <property type="entry name" value="AdoMet_MTases"/>
    <property type="match status" value="1"/>
</dbReference>
<dbReference type="AlphaFoldDB" id="G3QFK2"/>
<reference evidence="17 18" key="2">
    <citation type="journal article" date="2012" name="Nature">
        <title>Insights into hominid evolution from the gorilla genome sequence.</title>
        <authorList>
            <person name="Scally A."/>
            <person name="Dutheil J.Y."/>
            <person name="Hillier L.W."/>
            <person name="Jordan G.E."/>
            <person name="Goodhead I."/>
            <person name="Herrero J."/>
            <person name="Hobolth A."/>
            <person name="Lappalainen T."/>
            <person name="Mailund T."/>
            <person name="Marques-Bonet T."/>
            <person name="McCarthy S."/>
            <person name="Montgomery S.H."/>
            <person name="Schwalie P.C."/>
            <person name="Tang Y.A."/>
            <person name="Ward M.C."/>
            <person name="Xue Y."/>
            <person name="Yngvadottir B."/>
            <person name="Alkan C."/>
            <person name="Andersen L.N."/>
            <person name="Ayub Q."/>
            <person name="Ball E.V."/>
            <person name="Beal K."/>
            <person name="Bradley B.J."/>
            <person name="Chen Y."/>
            <person name="Clee C.M."/>
            <person name="Fitzgerald S."/>
            <person name="Graves T.A."/>
            <person name="Gu Y."/>
            <person name="Heath P."/>
            <person name="Heger A."/>
            <person name="Karakoc E."/>
            <person name="Kolb-Kokocinski A."/>
            <person name="Laird G.K."/>
            <person name="Lunter G."/>
            <person name="Meader S."/>
            <person name="Mort M."/>
            <person name="Mullikin J.C."/>
            <person name="Munch K."/>
            <person name="O'Connor T.D."/>
            <person name="Phillips A.D."/>
            <person name="Prado-Martinez J."/>
            <person name="Rogers A.S."/>
            <person name="Sajjadian S."/>
            <person name="Schmidt D."/>
            <person name="Shaw K."/>
            <person name="Simpson J.T."/>
            <person name="Stenson P.D."/>
            <person name="Turner D.J."/>
            <person name="Vigilant L."/>
            <person name="Vilella A.J."/>
            <person name="Whitener W."/>
            <person name="Zhu B."/>
            <person name="Cooper D.N."/>
            <person name="de Jong P."/>
            <person name="Dermitzakis E.T."/>
            <person name="Eichler E.E."/>
            <person name="Flicek P."/>
            <person name="Goldman N."/>
            <person name="Mundy N.I."/>
            <person name="Ning Z."/>
            <person name="Odom D.T."/>
            <person name="Ponting C.P."/>
            <person name="Quail M.A."/>
            <person name="Ryder O.A."/>
            <person name="Searle S.M."/>
            <person name="Warren W.C."/>
            <person name="Wilson R.K."/>
            <person name="Schierup M.H."/>
            <person name="Rogers J."/>
            <person name="Tyler-Smith C."/>
            <person name="Durbin R."/>
        </authorList>
    </citation>
    <scope>NUCLEOTIDE SEQUENCE [LARGE SCALE GENOMIC DNA]</scope>
</reference>
<evidence type="ECO:0000256" key="3">
    <source>
        <dbReference type="ARBA" id="ARBA00022603"/>
    </source>
</evidence>
<evidence type="ECO:0000256" key="4">
    <source>
        <dbReference type="ARBA" id="ARBA00022679"/>
    </source>
</evidence>
<keyword evidence="9" id="KW-0496">Mitochondrion</keyword>
<dbReference type="SUPFAM" id="SSF53335">
    <property type="entry name" value="S-adenosyl-L-methionine-dependent methyltransferases"/>
    <property type="match status" value="1"/>
</dbReference>
<organism evidence="17 18">
    <name type="scientific">Gorilla gorilla gorilla</name>
    <name type="common">Western lowland gorilla</name>
    <dbReference type="NCBI Taxonomy" id="9595"/>
    <lineage>
        <taxon>Eukaryota</taxon>
        <taxon>Metazoa</taxon>
        <taxon>Chordata</taxon>
        <taxon>Craniata</taxon>
        <taxon>Vertebrata</taxon>
        <taxon>Euteleostomi</taxon>
        <taxon>Mammalia</taxon>
        <taxon>Eutheria</taxon>
        <taxon>Euarchontoglires</taxon>
        <taxon>Primates</taxon>
        <taxon>Haplorrhini</taxon>
        <taxon>Catarrhini</taxon>
        <taxon>Hominidae</taxon>
        <taxon>Gorilla</taxon>
    </lineage>
</organism>
<keyword evidence="8" id="KW-0805">Transcription regulation</keyword>
<dbReference type="Bgee" id="ENSGGOG00000001095">
    <property type="expression patterns" value="Expressed in liver and 6 other cell types or tissues"/>
</dbReference>
<dbReference type="GO" id="GO:0000179">
    <property type="term" value="F:rRNA (adenine-N6,N6-)-dimethyltransferase activity"/>
    <property type="evidence" value="ECO:0000318"/>
    <property type="project" value="GO_Central"/>
</dbReference>
<proteinExistence type="inferred from homology"/>
<dbReference type="KEGG" id="ggo:101148843"/>
<evidence type="ECO:0000256" key="14">
    <source>
        <dbReference type="RuleBase" id="RU362106"/>
    </source>
</evidence>
<dbReference type="GO" id="GO:0003723">
    <property type="term" value="F:RNA binding"/>
    <property type="evidence" value="ECO:0007669"/>
    <property type="project" value="UniProtKB-UniRule"/>
</dbReference>
<dbReference type="EC" id="2.1.1.-" evidence="14"/>
<dbReference type="EMBL" id="CABD030010066">
    <property type="status" value="NOT_ANNOTATED_CDS"/>
    <property type="molecule type" value="Genomic_DNA"/>
</dbReference>
<dbReference type="InterPro" id="IPR020598">
    <property type="entry name" value="rRNA_Ade_methylase_Trfase_N"/>
</dbReference>
<dbReference type="EMBL" id="CABD030010065">
    <property type="status" value="NOT_ANNOTATED_CDS"/>
    <property type="molecule type" value="Genomic_DNA"/>
</dbReference>
<feature type="binding site" evidence="13">
    <location>
        <position position="150"/>
    </location>
    <ligand>
        <name>S-adenosyl-L-methionine</name>
        <dbReference type="ChEBI" id="CHEBI:59789"/>
    </ligand>
</feature>
<dbReference type="STRING" id="9593.ENSGGOP00000001077"/>
<dbReference type="PIRSF" id="PIRSF027833">
    <property type="entry name" value="MtTFB2"/>
    <property type="match status" value="1"/>
</dbReference>
<name>G3QFK2_GORGO</name>
<dbReference type="PANTHER" id="PTHR11727:SF13">
    <property type="entry name" value="DIMETHYLADENOSINE TRANSFERASE 2, MITOCHONDRIAL"/>
    <property type="match status" value="1"/>
</dbReference>
<evidence type="ECO:0000256" key="15">
    <source>
        <dbReference type="SAM" id="MobiDB-lite"/>
    </source>
</evidence>
<protein>
    <recommendedName>
        <fullName evidence="14">rRNA adenine N(6)-methyltransferase</fullName>
        <ecNumber evidence="14">2.1.1.-</ecNumber>
    </recommendedName>
</protein>
<accession>G3QFK2</accession>
<dbReference type="EMBL" id="CABD030010064">
    <property type="status" value="NOT_ANNOTATED_CDS"/>
    <property type="molecule type" value="Genomic_DNA"/>
</dbReference>
<keyword evidence="18" id="KW-1185">Reference proteome</keyword>
<evidence type="ECO:0000256" key="8">
    <source>
        <dbReference type="ARBA" id="ARBA00023015"/>
    </source>
</evidence>